<evidence type="ECO:0000256" key="3">
    <source>
        <dbReference type="ARBA" id="ARBA00033230"/>
    </source>
</evidence>
<dbReference type="PANTHER" id="PTHR43407:SF1">
    <property type="entry name" value="LENGSIN"/>
    <property type="match status" value="1"/>
</dbReference>
<reference evidence="7 8" key="1">
    <citation type="journal article" date="2023" name="Microb. Genom.">
        <title>Mesoterricola silvestris gen. nov., sp. nov., Mesoterricola sediminis sp. nov., Geothrix oryzae sp. nov., Geothrix edaphica sp. nov., Geothrix rubra sp. nov., and Geothrix limicola sp. nov., six novel members of Acidobacteriota isolated from soils.</title>
        <authorList>
            <person name="Weisberg A.J."/>
            <person name="Pearce E."/>
            <person name="Kramer C.G."/>
            <person name="Chang J.H."/>
            <person name="Clarke C.R."/>
        </authorList>
    </citation>
    <scope>NUCLEOTIDE SEQUENCE [LARGE SCALE GENOMIC DNA]</scope>
    <source>
        <strain evidence="7 8">ID09-01A</strain>
    </source>
</reference>
<dbReference type="Pfam" id="PF00120">
    <property type="entry name" value="Gln-synt_C"/>
    <property type="match status" value="1"/>
</dbReference>
<evidence type="ECO:0000256" key="4">
    <source>
        <dbReference type="PROSITE-ProRule" id="PRU01331"/>
    </source>
</evidence>
<organism evidence="7 8">
    <name type="scientific">Streptomyces europaeiscabiei</name>
    <dbReference type="NCBI Taxonomy" id="146819"/>
    <lineage>
        <taxon>Bacteria</taxon>
        <taxon>Bacillati</taxon>
        <taxon>Actinomycetota</taxon>
        <taxon>Actinomycetes</taxon>
        <taxon>Kitasatosporales</taxon>
        <taxon>Streptomycetaceae</taxon>
        <taxon>Streptomyces</taxon>
    </lineage>
</organism>
<dbReference type="InterPro" id="IPR008146">
    <property type="entry name" value="Gln_synth_cat_dom"/>
</dbReference>
<feature type="domain" description="GS catalytic" evidence="6">
    <location>
        <begin position="1"/>
        <end position="158"/>
    </location>
</feature>
<comment type="caution">
    <text evidence="7">The sequence shown here is derived from an EMBL/GenBank/DDBJ whole genome shotgun (WGS) entry which is preliminary data.</text>
</comment>
<dbReference type="RefSeq" id="WP_319063728.1">
    <property type="nucleotide sequence ID" value="NZ_JARAYT010000026.1"/>
</dbReference>
<proteinExistence type="inferred from homology"/>
<comment type="similarity">
    <text evidence="1 4 5">Belongs to the glutamine synthetase family.</text>
</comment>
<dbReference type="PROSITE" id="PS51987">
    <property type="entry name" value="GS_CATALYTIC"/>
    <property type="match status" value="1"/>
</dbReference>
<protein>
    <recommendedName>
        <fullName evidence="2">glutamine synthetase</fullName>
        <ecNumber evidence="2">6.3.1.2</ecNumber>
    </recommendedName>
    <alternativeName>
        <fullName evidence="3">Glutamine synthetase I beta</fullName>
    </alternativeName>
</protein>
<evidence type="ECO:0000313" key="7">
    <source>
        <dbReference type="EMBL" id="MDX3706561.1"/>
    </source>
</evidence>
<dbReference type="Gene3D" id="3.30.590.10">
    <property type="entry name" value="Glutamine synthetase/guanido kinase, catalytic domain"/>
    <property type="match status" value="1"/>
</dbReference>
<dbReference type="InterPro" id="IPR014746">
    <property type="entry name" value="Gln_synth/guanido_kin_cat_dom"/>
</dbReference>
<evidence type="ECO:0000256" key="1">
    <source>
        <dbReference type="ARBA" id="ARBA00009897"/>
    </source>
</evidence>
<accession>A0ABU4NUE5</accession>
<evidence type="ECO:0000313" key="8">
    <source>
        <dbReference type="Proteomes" id="UP001271274"/>
    </source>
</evidence>
<gene>
    <name evidence="7" type="ORF">PV662_44135</name>
</gene>
<evidence type="ECO:0000256" key="5">
    <source>
        <dbReference type="RuleBase" id="RU000384"/>
    </source>
</evidence>
<evidence type="ECO:0000259" key="6">
    <source>
        <dbReference type="PROSITE" id="PS51987"/>
    </source>
</evidence>
<dbReference type="EMBL" id="JARAYU010000029">
    <property type="protein sequence ID" value="MDX3706561.1"/>
    <property type="molecule type" value="Genomic_DNA"/>
</dbReference>
<keyword evidence="8" id="KW-1185">Reference proteome</keyword>
<dbReference type="SUPFAM" id="SSF55931">
    <property type="entry name" value="Glutamine synthetase/guanido kinase"/>
    <property type="match status" value="1"/>
</dbReference>
<dbReference type="EC" id="6.3.1.2" evidence="2"/>
<name>A0ABU4NUE5_9ACTN</name>
<dbReference type="Proteomes" id="UP001271274">
    <property type="component" value="Unassembled WGS sequence"/>
</dbReference>
<dbReference type="PANTHER" id="PTHR43407">
    <property type="entry name" value="GLUTAMINE SYNTHETASE"/>
    <property type="match status" value="1"/>
</dbReference>
<evidence type="ECO:0000256" key="2">
    <source>
        <dbReference type="ARBA" id="ARBA00012937"/>
    </source>
</evidence>
<sequence>MSSRSTRRPWRSRRVSSSPFWDAGQFASSRVNWGMDNKTCTVRLPANGRLEYKLPDASVNPYLSHAALLAAIQDGLDRELDPGEPQSTSSYDTADTAEEVLPLTLGDALSAFDRDKLVRSAFSEELATLYSRLKADEWARSCGAVTDWDREMYLEYLP</sequence>